<protein>
    <submittedName>
        <fullName evidence="2">Uncharacterized protein</fullName>
    </submittedName>
</protein>
<evidence type="ECO:0000256" key="1">
    <source>
        <dbReference type="SAM" id="Coils"/>
    </source>
</evidence>
<keyword evidence="1" id="KW-0175">Coiled coil</keyword>
<organism evidence="2 3">
    <name type="scientific">Nezara viridula</name>
    <name type="common">Southern green stink bug</name>
    <name type="synonym">Cimex viridulus</name>
    <dbReference type="NCBI Taxonomy" id="85310"/>
    <lineage>
        <taxon>Eukaryota</taxon>
        <taxon>Metazoa</taxon>
        <taxon>Ecdysozoa</taxon>
        <taxon>Arthropoda</taxon>
        <taxon>Hexapoda</taxon>
        <taxon>Insecta</taxon>
        <taxon>Pterygota</taxon>
        <taxon>Neoptera</taxon>
        <taxon>Paraneoptera</taxon>
        <taxon>Hemiptera</taxon>
        <taxon>Heteroptera</taxon>
        <taxon>Panheteroptera</taxon>
        <taxon>Pentatomomorpha</taxon>
        <taxon>Pentatomoidea</taxon>
        <taxon>Pentatomidae</taxon>
        <taxon>Pentatominae</taxon>
        <taxon>Nezara</taxon>
    </lineage>
</organism>
<accession>A0A9P0HKU7</accession>
<dbReference type="OrthoDB" id="10529613at2759"/>
<sequence>MLRFLNSGPWSSIWTSGLPVQKTGTKNFSSDINKLKEHLKQLEELKKIINSEKVDAEIAKLKERVEKIGQLIRQMKENMKKPGGDE</sequence>
<name>A0A9P0HKU7_NEZVI</name>
<reference evidence="2" key="1">
    <citation type="submission" date="2022-01" db="EMBL/GenBank/DDBJ databases">
        <authorList>
            <person name="King R."/>
        </authorList>
    </citation>
    <scope>NUCLEOTIDE SEQUENCE</scope>
</reference>
<dbReference type="Proteomes" id="UP001152798">
    <property type="component" value="Chromosome 5"/>
</dbReference>
<dbReference type="EMBL" id="OV725081">
    <property type="protein sequence ID" value="CAH1403979.1"/>
    <property type="molecule type" value="Genomic_DNA"/>
</dbReference>
<gene>
    <name evidence="2" type="ORF">NEZAVI_LOCUS12480</name>
</gene>
<proteinExistence type="predicted"/>
<feature type="coiled-coil region" evidence="1">
    <location>
        <begin position="25"/>
        <end position="78"/>
    </location>
</feature>
<evidence type="ECO:0000313" key="3">
    <source>
        <dbReference type="Proteomes" id="UP001152798"/>
    </source>
</evidence>
<dbReference type="AlphaFoldDB" id="A0A9P0HKU7"/>
<keyword evidence="3" id="KW-1185">Reference proteome</keyword>
<evidence type="ECO:0000313" key="2">
    <source>
        <dbReference type="EMBL" id="CAH1403979.1"/>
    </source>
</evidence>